<dbReference type="InterPro" id="IPR012338">
    <property type="entry name" value="Beta-lactam/transpept-like"/>
</dbReference>
<dbReference type="PANTHER" id="PTHR43283:SF18">
    <property type="match status" value="1"/>
</dbReference>
<reference evidence="4 5" key="1">
    <citation type="submission" date="2016-11" db="EMBL/GenBank/DDBJ databases">
        <authorList>
            <person name="Varghese N."/>
            <person name="Submissions S."/>
        </authorList>
    </citation>
    <scope>NUCLEOTIDE SEQUENCE [LARGE SCALE GENOMIC DNA]</scope>
    <source>
        <strain evidence="4 5">CGMCC 1.12174</strain>
        <strain evidence="3 6">DSM 26351</strain>
    </source>
</reference>
<dbReference type="SUPFAM" id="SSF56601">
    <property type="entry name" value="beta-lactamase/transpeptidase-like"/>
    <property type="match status" value="1"/>
</dbReference>
<feature type="signal peptide" evidence="1">
    <location>
        <begin position="1"/>
        <end position="22"/>
    </location>
</feature>
<proteinExistence type="predicted"/>
<evidence type="ECO:0000313" key="3">
    <source>
        <dbReference type="EMBL" id="SFB76137.1"/>
    </source>
</evidence>
<feature type="chain" id="PRO_5009920665" evidence="1">
    <location>
        <begin position="23"/>
        <end position="370"/>
    </location>
</feature>
<keyword evidence="6" id="KW-1185">Reference proteome</keyword>
<sequence>MRQIKKVLGITLLSFATLVPMAGFSQDKTVETPDGKTITQEVLNRGIENIIREKNIPGISIAIINQNKLAYHNVFGVVNFETKELVTEQSIFEGASLSKPIFAYFALKMVDSGVLDLDRPLYEYLPHPGIAPESQEEYKLITARMVLAHQTGFPNHANGKPVQLAFTPGTDFMYSGEAYQYLAAIIGMLNGAGMGKDMNDLFQKEVTEPLQMEHTTFVWDDYLEKHKVYGHDKELNPTANKPIAGRWSGKTFNAFSSIHSEASEYAKFIIAMLKREGLSTSSFDAMLKEETRFSEDNPLKKEIGQTGWGLGFAQKKRPNGNIHMHTGNNHDFQAYAMFMPEKEYGLVVFTNCNKMPIFLEEISKILGEQF</sequence>
<protein>
    <submittedName>
        <fullName evidence="4">CubicO group peptidase, beta-lactamase class C family</fullName>
    </submittedName>
</protein>
<evidence type="ECO:0000313" key="5">
    <source>
        <dbReference type="Proteomes" id="UP000184031"/>
    </source>
</evidence>
<name>A0A1M6RNH9_9FLAO</name>
<dbReference type="AlphaFoldDB" id="A0A1M6RNH9"/>
<evidence type="ECO:0000313" key="4">
    <source>
        <dbReference type="EMBL" id="SHK34013.1"/>
    </source>
</evidence>
<feature type="domain" description="Beta-lactamase-related" evidence="2">
    <location>
        <begin position="47"/>
        <end position="354"/>
    </location>
</feature>
<dbReference type="EMBL" id="FOKU01000002">
    <property type="protein sequence ID" value="SFB76137.1"/>
    <property type="molecule type" value="Genomic_DNA"/>
</dbReference>
<organism evidence="4 5">
    <name type="scientific">Flagellimonas taeanensis</name>
    <dbReference type="NCBI Taxonomy" id="1005926"/>
    <lineage>
        <taxon>Bacteria</taxon>
        <taxon>Pseudomonadati</taxon>
        <taxon>Bacteroidota</taxon>
        <taxon>Flavobacteriia</taxon>
        <taxon>Flavobacteriales</taxon>
        <taxon>Flavobacteriaceae</taxon>
        <taxon>Flagellimonas</taxon>
    </lineage>
</organism>
<accession>A0A1M6RNH9</accession>
<dbReference type="Proteomes" id="UP000198940">
    <property type="component" value="Unassembled WGS sequence"/>
</dbReference>
<gene>
    <name evidence="3" type="ORF">SAMN04487891_102153</name>
    <name evidence="4" type="ORF">SAMN05216293_0830</name>
</gene>
<dbReference type="STRING" id="1055723.SAMN05216293_0830"/>
<dbReference type="Proteomes" id="UP000184031">
    <property type="component" value="Unassembled WGS sequence"/>
</dbReference>
<dbReference type="Pfam" id="PF00144">
    <property type="entry name" value="Beta-lactamase"/>
    <property type="match status" value="1"/>
</dbReference>
<dbReference type="InterPro" id="IPR050789">
    <property type="entry name" value="Diverse_Enzym_Activities"/>
</dbReference>
<evidence type="ECO:0000313" key="6">
    <source>
        <dbReference type="Proteomes" id="UP000198940"/>
    </source>
</evidence>
<dbReference type="InterPro" id="IPR001466">
    <property type="entry name" value="Beta-lactam-related"/>
</dbReference>
<evidence type="ECO:0000259" key="2">
    <source>
        <dbReference type="Pfam" id="PF00144"/>
    </source>
</evidence>
<keyword evidence="1" id="KW-0732">Signal</keyword>
<comment type="caution">
    <text evidence="4">The sequence shown here is derived from an EMBL/GenBank/DDBJ whole genome shotgun (WGS) entry which is preliminary data.</text>
</comment>
<dbReference type="PANTHER" id="PTHR43283">
    <property type="entry name" value="BETA-LACTAMASE-RELATED"/>
    <property type="match status" value="1"/>
</dbReference>
<dbReference type="EMBL" id="FRAT01000002">
    <property type="protein sequence ID" value="SHK34013.1"/>
    <property type="molecule type" value="Genomic_DNA"/>
</dbReference>
<evidence type="ECO:0000256" key="1">
    <source>
        <dbReference type="SAM" id="SignalP"/>
    </source>
</evidence>
<dbReference type="RefSeq" id="WP_245750601.1">
    <property type="nucleotide sequence ID" value="NZ_FOKU01000002.1"/>
</dbReference>
<dbReference type="Gene3D" id="3.40.710.10">
    <property type="entry name" value="DD-peptidase/beta-lactamase superfamily"/>
    <property type="match status" value="1"/>
</dbReference>